<reference evidence="9 10" key="1">
    <citation type="submission" date="2019-03" db="EMBL/GenBank/DDBJ databases">
        <title>Genomic Encyclopedia of Type Strains, Phase IV (KMG-IV): sequencing the most valuable type-strain genomes for metagenomic binning, comparative biology and taxonomic classification.</title>
        <authorList>
            <person name="Goeker M."/>
        </authorList>
    </citation>
    <scope>NUCLEOTIDE SEQUENCE [LARGE SCALE GENOMIC DNA]</scope>
    <source>
        <strain evidence="9 10">DSM 25287</strain>
    </source>
</reference>
<keyword evidence="5 8" id="KW-0812">Transmembrane</keyword>
<gene>
    <name evidence="9" type="ORF">EV699_107111</name>
</gene>
<protein>
    <submittedName>
        <fullName evidence="9">4-azaleucine resistance transporter AzlC</fullName>
    </submittedName>
</protein>
<dbReference type="AlphaFoldDB" id="A0A4R2LBF7"/>
<dbReference type="PANTHER" id="PTHR34979">
    <property type="entry name" value="INNER MEMBRANE PROTEIN YGAZ"/>
    <property type="match status" value="1"/>
</dbReference>
<dbReference type="EMBL" id="SLWY01000007">
    <property type="protein sequence ID" value="TCO81718.1"/>
    <property type="molecule type" value="Genomic_DNA"/>
</dbReference>
<feature type="transmembrane region" description="Helical" evidence="8">
    <location>
        <begin position="140"/>
        <end position="158"/>
    </location>
</feature>
<keyword evidence="3" id="KW-0813">Transport</keyword>
<dbReference type="Pfam" id="PF03591">
    <property type="entry name" value="AzlC"/>
    <property type="match status" value="1"/>
</dbReference>
<dbReference type="Proteomes" id="UP000295765">
    <property type="component" value="Unassembled WGS sequence"/>
</dbReference>
<evidence type="ECO:0000256" key="1">
    <source>
        <dbReference type="ARBA" id="ARBA00004651"/>
    </source>
</evidence>
<feature type="transmembrane region" description="Helical" evidence="8">
    <location>
        <begin position="188"/>
        <end position="216"/>
    </location>
</feature>
<comment type="similarity">
    <text evidence="2">Belongs to the AzlC family.</text>
</comment>
<evidence type="ECO:0000256" key="3">
    <source>
        <dbReference type="ARBA" id="ARBA00022448"/>
    </source>
</evidence>
<evidence type="ECO:0000256" key="2">
    <source>
        <dbReference type="ARBA" id="ARBA00010735"/>
    </source>
</evidence>
<evidence type="ECO:0000256" key="4">
    <source>
        <dbReference type="ARBA" id="ARBA00022475"/>
    </source>
</evidence>
<evidence type="ECO:0000256" key="7">
    <source>
        <dbReference type="ARBA" id="ARBA00023136"/>
    </source>
</evidence>
<feature type="transmembrane region" description="Helical" evidence="8">
    <location>
        <begin position="41"/>
        <end position="66"/>
    </location>
</feature>
<comment type="subcellular location">
    <subcellularLocation>
        <location evidence="1">Cell membrane</location>
        <topology evidence="1">Multi-pass membrane protein</topology>
    </subcellularLocation>
</comment>
<name>A0A4R2LBF7_9GAMM</name>
<keyword evidence="7 8" id="KW-0472">Membrane</keyword>
<proteinExistence type="inferred from homology"/>
<feature type="transmembrane region" description="Helical" evidence="8">
    <location>
        <begin position="72"/>
        <end position="91"/>
    </location>
</feature>
<dbReference type="GO" id="GO:1903785">
    <property type="term" value="P:L-valine transmembrane transport"/>
    <property type="evidence" value="ECO:0007669"/>
    <property type="project" value="TreeGrafter"/>
</dbReference>
<evidence type="ECO:0000256" key="8">
    <source>
        <dbReference type="SAM" id="Phobius"/>
    </source>
</evidence>
<keyword evidence="4" id="KW-1003">Cell membrane</keyword>
<dbReference type="PANTHER" id="PTHR34979:SF1">
    <property type="entry name" value="INNER MEMBRANE PROTEIN YGAZ"/>
    <property type="match status" value="1"/>
</dbReference>
<keyword evidence="6 8" id="KW-1133">Transmembrane helix</keyword>
<accession>A0A4R2LBF7</accession>
<evidence type="ECO:0000256" key="6">
    <source>
        <dbReference type="ARBA" id="ARBA00022989"/>
    </source>
</evidence>
<sequence length="232" mass="24466">MPSTAPVLPAALRACLPVAFGYVPLGVAFGLLLVDSGQPWWLAPLMGAVVYAGSAQFLAIGLLAAHAPLPDIFIATLLLNLRHVFFGFSMLARVPARGWRRLYLIFGLTDETWSLLSAAAPPAGVRRDAYDLAVTALDHAAWVGGCTLGAVAGGVLDVDTRGLDFALTALFLVLAVEQWHALHEPWPFLLAAAAGLLALALAPPAQFLLVALAFTLSGLLAVRRLRGWTPAT</sequence>
<comment type="caution">
    <text evidence="9">The sequence shown here is derived from an EMBL/GenBank/DDBJ whole genome shotgun (WGS) entry which is preliminary data.</text>
</comment>
<organism evidence="9 10">
    <name type="scientific">Plasticicumulans lactativorans</name>
    <dbReference type="NCBI Taxonomy" id="1133106"/>
    <lineage>
        <taxon>Bacteria</taxon>
        <taxon>Pseudomonadati</taxon>
        <taxon>Pseudomonadota</taxon>
        <taxon>Gammaproteobacteria</taxon>
        <taxon>Candidatus Competibacteraceae</taxon>
        <taxon>Plasticicumulans</taxon>
    </lineage>
</organism>
<evidence type="ECO:0000256" key="5">
    <source>
        <dbReference type="ARBA" id="ARBA00022692"/>
    </source>
</evidence>
<dbReference type="GO" id="GO:0005886">
    <property type="term" value="C:plasma membrane"/>
    <property type="evidence" value="ECO:0007669"/>
    <property type="project" value="UniProtKB-SubCell"/>
</dbReference>
<feature type="transmembrane region" description="Helical" evidence="8">
    <location>
        <begin position="165"/>
        <end position="182"/>
    </location>
</feature>
<keyword evidence="10" id="KW-1185">Reference proteome</keyword>
<feature type="transmembrane region" description="Helical" evidence="8">
    <location>
        <begin position="16"/>
        <end position="34"/>
    </location>
</feature>
<dbReference type="OrthoDB" id="3181706at2"/>
<dbReference type="InterPro" id="IPR011606">
    <property type="entry name" value="Brnchd-chn_aa_trnsp_permease"/>
</dbReference>
<feature type="transmembrane region" description="Helical" evidence="8">
    <location>
        <begin position="103"/>
        <end position="120"/>
    </location>
</feature>
<evidence type="ECO:0000313" key="10">
    <source>
        <dbReference type="Proteomes" id="UP000295765"/>
    </source>
</evidence>
<evidence type="ECO:0000313" key="9">
    <source>
        <dbReference type="EMBL" id="TCO81718.1"/>
    </source>
</evidence>